<dbReference type="Proteomes" id="UP000326336">
    <property type="component" value="Unassembled WGS sequence"/>
</dbReference>
<protein>
    <submittedName>
        <fullName evidence="1">CTP synthase</fullName>
    </submittedName>
</protein>
<gene>
    <name evidence="1" type="ORF">EHS19_04725</name>
</gene>
<sequence>MRPNKDIERLAAEAECEQRCLLPENEAQFKLILARMRSGEIIRTHRGTYARSDYWNTLLPPERARHIIRAISLRHPDRIFAGISAAAMLFLEHQWDLHDDGLVFLASRSGGSAAAYRGIRHIVMSDIPVNTLIRYRHGSAAPQQTLIADRLSGRDPQRFVPRNATVIAAVAITSPARILVDCGLRYRFEQALPIFDSALRQRLVTRDQVMEICDSLHADCGTVNRLLHYANPRNENGGESLCYATIIDQGFAVPQLQHEFIDPLDMRNRYRVDFVWHTPDGRVIVLEYDGMRKYVDPSMTGGGSVRDVVRREREREDALRRAKVTTILRTNHDEVTRRYPLIRKLIDAEVPMRVMNSYYEEAS</sequence>
<dbReference type="OrthoDB" id="3172126at2"/>
<dbReference type="RefSeq" id="WP_151916632.1">
    <property type="nucleotide sequence ID" value="NZ_RQSP01000011.1"/>
</dbReference>
<dbReference type="AlphaFoldDB" id="A0A5N5RJJ0"/>
<comment type="caution">
    <text evidence="1">The sequence shown here is derived from an EMBL/GenBank/DDBJ whole genome shotgun (WGS) entry which is preliminary data.</text>
</comment>
<accession>A0A5N5RJJ0</accession>
<keyword evidence="2" id="KW-1185">Reference proteome</keyword>
<evidence type="ECO:0000313" key="1">
    <source>
        <dbReference type="EMBL" id="KAB5607472.1"/>
    </source>
</evidence>
<dbReference type="EMBL" id="RQSP01000011">
    <property type="protein sequence ID" value="KAB5607472.1"/>
    <property type="molecule type" value="Genomic_DNA"/>
</dbReference>
<proteinExistence type="predicted"/>
<name>A0A5N5RJJ0_9BIFI</name>
<organism evidence="1 2">
    <name type="scientific">Bifidobacterium jacchi</name>
    <dbReference type="NCBI Taxonomy" id="2490545"/>
    <lineage>
        <taxon>Bacteria</taxon>
        <taxon>Bacillati</taxon>
        <taxon>Actinomycetota</taxon>
        <taxon>Actinomycetes</taxon>
        <taxon>Bifidobacteriales</taxon>
        <taxon>Bifidobacteriaceae</taxon>
        <taxon>Bifidobacterium</taxon>
    </lineage>
</organism>
<evidence type="ECO:0000313" key="2">
    <source>
        <dbReference type="Proteomes" id="UP000326336"/>
    </source>
</evidence>
<reference evidence="1 2" key="1">
    <citation type="journal article" date="2019" name="Int. J. Syst. Evol. Microbiol.">
        <title>Bifidobacterium jacchi sp. nov., isolated from the faeces of a baby common marmoset (Callithrix jacchus).</title>
        <authorList>
            <person name="Modesto M."/>
            <person name="Watanabe K."/>
            <person name="Arita M."/>
            <person name="Satti M."/>
            <person name="Oki K."/>
            <person name="Sciavilla P."/>
            <person name="Patavino C."/>
            <person name="Camma C."/>
            <person name="Michelini S."/>
            <person name="Sgorbati B."/>
            <person name="Mattarelli P."/>
        </authorList>
    </citation>
    <scope>NUCLEOTIDE SEQUENCE [LARGE SCALE GENOMIC DNA]</scope>
    <source>
        <strain evidence="1 2">MRM 9.3</strain>
    </source>
</reference>